<dbReference type="OMA" id="KEYMSEG"/>
<evidence type="ECO:0000256" key="2">
    <source>
        <dbReference type="PROSITE-ProRule" id="PRU00047"/>
    </source>
</evidence>
<keyword evidence="2" id="KW-0479">Metal-binding</keyword>
<keyword evidence="6" id="KW-1185">Reference proteome</keyword>
<dbReference type="EMBL" id="FUEG01000032">
    <property type="protein sequence ID" value="SJL16074.1"/>
    <property type="molecule type" value="Genomic_DNA"/>
</dbReference>
<dbReference type="PROSITE" id="PS50158">
    <property type="entry name" value="ZF_CCHC"/>
    <property type="match status" value="1"/>
</dbReference>
<feature type="region of interest" description="Disordered" evidence="3">
    <location>
        <begin position="93"/>
        <end position="137"/>
    </location>
</feature>
<dbReference type="Pfam" id="PF00098">
    <property type="entry name" value="zf-CCHC"/>
    <property type="match status" value="1"/>
</dbReference>
<evidence type="ECO:0000256" key="1">
    <source>
        <dbReference type="ARBA" id="ARBA00022664"/>
    </source>
</evidence>
<dbReference type="Gene3D" id="4.10.60.10">
    <property type="entry name" value="Zinc finger, CCHC-type"/>
    <property type="match status" value="1"/>
</dbReference>
<reference evidence="6" key="1">
    <citation type="journal article" date="2017" name="Nat. Ecol. Evol.">
        <title>Genome expansion and lineage-specific genetic innovations in the forest pathogenic fungi Armillaria.</title>
        <authorList>
            <person name="Sipos G."/>
            <person name="Prasanna A.N."/>
            <person name="Walter M.C."/>
            <person name="O'Connor E."/>
            <person name="Balint B."/>
            <person name="Krizsan K."/>
            <person name="Kiss B."/>
            <person name="Hess J."/>
            <person name="Varga T."/>
            <person name="Slot J."/>
            <person name="Riley R."/>
            <person name="Boka B."/>
            <person name="Rigling D."/>
            <person name="Barry K."/>
            <person name="Lee J."/>
            <person name="Mihaltcheva S."/>
            <person name="LaButti K."/>
            <person name="Lipzen A."/>
            <person name="Waldron R."/>
            <person name="Moloney N.M."/>
            <person name="Sperisen C."/>
            <person name="Kredics L."/>
            <person name="Vagvoelgyi C."/>
            <person name="Patrignani A."/>
            <person name="Fitzpatrick D."/>
            <person name="Nagy I."/>
            <person name="Doyle S."/>
            <person name="Anderson J.B."/>
            <person name="Grigoriev I.V."/>
            <person name="Gueldener U."/>
            <person name="Muensterkoetter M."/>
            <person name="Nagy L.G."/>
        </authorList>
    </citation>
    <scope>NUCLEOTIDE SEQUENCE [LARGE SCALE GENOMIC DNA]</scope>
    <source>
        <strain evidence="6">C18/9</strain>
    </source>
</reference>
<dbReference type="GO" id="GO:0008270">
    <property type="term" value="F:zinc ion binding"/>
    <property type="evidence" value="ECO:0007669"/>
    <property type="project" value="UniProtKB-KW"/>
</dbReference>
<evidence type="ECO:0000313" key="6">
    <source>
        <dbReference type="Proteomes" id="UP000219338"/>
    </source>
</evidence>
<protein>
    <recommendedName>
        <fullName evidence="4">CCHC-type domain-containing protein</fullName>
    </recommendedName>
</protein>
<organism evidence="5 6">
    <name type="scientific">Armillaria ostoyae</name>
    <name type="common">Armillaria root rot fungus</name>
    <dbReference type="NCBI Taxonomy" id="47428"/>
    <lineage>
        <taxon>Eukaryota</taxon>
        <taxon>Fungi</taxon>
        <taxon>Dikarya</taxon>
        <taxon>Basidiomycota</taxon>
        <taxon>Agaricomycotina</taxon>
        <taxon>Agaricomycetes</taxon>
        <taxon>Agaricomycetidae</taxon>
        <taxon>Agaricales</taxon>
        <taxon>Marasmiineae</taxon>
        <taxon>Physalacriaceae</taxon>
        <taxon>Armillaria</taxon>
    </lineage>
</organism>
<dbReference type="AlphaFoldDB" id="A0A284S4Y6"/>
<evidence type="ECO:0000313" key="5">
    <source>
        <dbReference type="EMBL" id="SJL16074.1"/>
    </source>
</evidence>
<keyword evidence="1" id="KW-0507">mRNA processing</keyword>
<sequence length="213" mass="23884">MFEVRMGKNPASQFFYELEKEAKLAGRRNDESERGTLVAACRRGLPESYTAMIANIGRNIPQTYPEWKAWILIMYDERQKNYAFDQHLNHRNNRQPYKGATATTATSNNKAGGATSSSSGKPTSSTAPSGGRDSQGRWLSRLGTMFRGAGVPMDIRQMRTQGLCFRCHKKGHMSKDCPEKKDFRDIWSVQVANEPVTESKIEEVKEEGKAAAV</sequence>
<evidence type="ECO:0000259" key="4">
    <source>
        <dbReference type="PROSITE" id="PS50158"/>
    </source>
</evidence>
<accession>A0A284S4Y6</accession>
<feature type="domain" description="CCHC-type" evidence="4">
    <location>
        <begin position="164"/>
        <end position="179"/>
    </location>
</feature>
<evidence type="ECO:0000256" key="3">
    <source>
        <dbReference type="SAM" id="MobiDB-lite"/>
    </source>
</evidence>
<proteinExistence type="predicted"/>
<dbReference type="SUPFAM" id="SSF57756">
    <property type="entry name" value="Retrovirus zinc finger-like domains"/>
    <property type="match status" value="1"/>
</dbReference>
<dbReference type="Proteomes" id="UP000219338">
    <property type="component" value="Unassembled WGS sequence"/>
</dbReference>
<dbReference type="SMART" id="SM00343">
    <property type="entry name" value="ZnF_C2HC"/>
    <property type="match status" value="1"/>
</dbReference>
<dbReference type="GO" id="GO:0003676">
    <property type="term" value="F:nucleic acid binding"/>
    <property type="evidence" value="ECO:0007669"/>
    <property type="project" value="InterPro"/>
</dbReference>
<keyword evidence="2" id="KW-0863">Zinc-finger</keyword>
<dbReference type="GO" id="GO:0006397">
    <property type="term" value="P:mRNA processing"/>
    <property type="evidence" value="ECO:0007669"/>
    <property type="project" value="UniProtKB-KW"/>
</dbReference>
<gene>
    <name evidence="5" type="ORF">ARMOST_19590</name>
</gene>
<dbReference type="InterPro" id="IPR036875">
    <property type="entry name" value="Znf_CCHC_sf"/>
</dbReference>
<feature type="compositionally biased region" description="Low complexity" evidence="3">
    <location>
        <begin position="98"/>
        <end position="131"/>
    </location>
</feature>
<dbReference type="InterPro" id="IPR001878">
    <property type="entry name" value="Znf_CCHC"/>
</dbReference>
<name>A0A284S4Y6_ARMOS</name>
<dbReference type="OrthoDB" id="2645941at2759"/>
<keyword evidence="2" id="KW-0862">Zinc</keyword>